<organism evidence="2 3">
    <name type="scientific">Sphingobacterium allocomposti</name>
    <dbReference type="NCBI Taxonomy" id="415956"/>
    <lineage>
        <taxon>Bacteria</taxon>
        <taxon>Pseudomonadati</taxon>
        <taxon>Bacteroidota</taxon>
        <taxon>Sphingobacteriia</taxon>
        <taxon>Sphingobacteriales</taxon>
        <taxon>Sphingobacteriaceae</taxon>
        <taxon>Sphingobacterium</taxon>
    </lineage>
</organism>
<evidence type="ECO:0000313" key="3">
    <source>
        <dbReference type="Proteomes" id="UP000325105"/>
    </source>
</evidence>
<keyword evidence="1" id="KW-1133">Transmembrane helix</keyword>
<name>A0A5S5D3A9_9SPHI</name>
<dbReference type="OrthoDB" id="708305at2"/>
<evidence type="ECO:0000313" key="2">
    <source>
        <dbReference type="EMBL" id="TYP90245.1"/>
    </source>
</evidence>
<keyword evidence="1" id="KW-0472">Membrane</keyword>
<sequence>MKRYRSYSIFTMFLRNFVFLSIFIQLLVGCKKNGTALSGPSAGGYSILVNNGNILVSGFKSEHSHISTRYWIDGEKADQQEFTERIENQSIYRQAVDDQWRQVCMYKDRDGIIQSYRFDQGSGAEAGKIHYYKDSAVIRMDNDSIGSLSAVAFTDDSPLFAGYLGTYGQVAVGGSVMYPRIAFVWDGQSPITQLSMLPDSAAFKGVSAVYRAGPDEFYVGGLYGRPMYWKNTDPVVLDERYGEVWQITKVGPDVYAAGLINKRGSNSTGHTACYWKNGELHELEDDAQAFGICINGDDVYVSGAVGSVPAQYRPCYWKNGIRTDLPI</sequence>
<keyword evidence="3" id="KW-1185">Reference proteome</keyword>
<evidence type="ECO:0008006" key="4">
    <source>
        <dbReference type="Google" id="ProtNLM"/>
    </source>
</evidence>
<keyword evidence="1" id="KW-0812">Transmembrane</keyword>
<accession>A0A5S5D3A9</accession>
<proteinExistence type="predicted"/>
<dbReference type="PROSITE" id="PS51257">
    <property type="entry name" value="PROKAR_LIPOPROTEIN"/>
    <property type="match status" value="1"/>
</dbReference>
<dbReference type="AlphaFoldDB" id="A0A5S5D3A9"/>
<dbReference type="EMBL" id="VNHX01000024">
    <property type="protein sequence ID" value="TYP90245.1"/>
    <property type="molecule type" value="Genomic_DNA"/>
</dbReference>
<evidence type="ECO:0000256" key="1">
    <source>
        <dbReference type="SAM" id="Phobius"/>
    </source>
</evidence>
<protein>
    <recommendedName>
        <fullName evidence="4">WG repeat protein</fullName>
    </recommendedName>
</protein>
<dbReference type="Proteomes" id="UP000325105">
    <property type="component" value="Unassembled WGS sequence"/>
</dbReference>
<gene>
    <name evidence="2" type="ORF">BC792_12426</name>
</gene>
<reference evidence="2 3" key="1">
    <citation type="submission" date="2019-07" db="EMBL/GenBank/DDBJ databases">
        <title>Genomic Encyclopedia of Archaeal and Bacterial Type Strains, Phase II (KMG-II): from individual species to whole genera.</title>
        <authorList>
            <person name="Goeker M."/>
        </authorList>
    </citation>
    <scope>NUCLEOTIDE SEQUENCE [LARGE SCALE GENOMIC DNA]</scope>
    <source>
        <strain evidence="2 3">DSM 18850</strain>
    </source>
</reference>
<feature type="transmembrane region" description="Helical" evidence="1">
    <location>
        <begin position="7"/>
        <end position="28"/>
    </location>
</feature>
<comment type="caution">
    <text evidence="2">The sequence shown here is derived from an EMBL/GenBank/DDBJ whole genome shotgun (WGS) entry which is preliminary data.</text>
</comment>
<dbReference type="RefSeq" id="WP_148909872.1">
    <property type="nucleotide sequence ID" value="NZ_VNHX01000024.1"/>
</dbReference>